<evidence type="ECO:0000256" key="3">
    <source>
        <dbReference type="PIRSR" id="PIRSR006241-50"/>
    </source>
</evidence>
<dbReference type="InterPro" id="IPR026040">
    <property type="entry name" value="HyI-like"/>
</dbReference>
<evidence type="ECO:0000259" key="4">
    <source>
        <dbReference type="Pfam" id="PF01261"/>
    </source>
</evidence>
<dbReference type="Pfam" id="PF01261">
    <property type="entry name" value="AP_endonuc_2"/>
    <property type="match status" value="1"/>
</dbReference>
<accession>A0A178MYC6</accession>
<dbReference type="SUPFAM" id="SSF51658">
    <property type="entry name" value="Xylose isomerase-like"/>
    <property type="match status" value="1"/>
</dbReference>
<dbReference type="RefSeq" id="WP_068497185.1">
    <property type="nucleotide sequence ID" value="NZ_LWQU01000043.1"/>
</dbReference>
<keyword evidence="6" id="KW-1185">Reference proteome</keyword>
<dbReference type="InterPro" id="IPR013022">
    <property type="entry name" value="Xyl_isomerase-like_TIM-brl"/>
</dbReference>
<proteinExistence type="inferred from homology"/>
<evidence type="ECO:0000256" key="2">
    <source>
        <dbReference type="PIRNR" id="PIRNR006241"/>
    </source>
</evidence>
<evidence type="ECO:0000256" key="1">
    <source>
        <dbReference type="ARBA" id="ARBA00023235"/>
    </source>
</evidence>
<dbReference type="InterPro" id="IPR053398">
    <property type="entry name" value="HPT_OtnI_isomerases"/>
</dbReference>
<evidence type="ECO:0000313" key="5">
    <source>
        <dbReference type="EMBL" id="OAN63245.1"/>
    </source>
</evidence>
<feature type="domain" description="Xylose isomerase-like TIM barrel" evidence="4">
    <location>
        <begin position="21"/>
        <end position="255"/>
    </location>
</feature>
<dbReference type="NCBIfam" id="NF043033">
    <property type="entry name" value="OxoTetrIsom"/>
    <property type="match status" value="1"/>
</dbReference>
<comment type="similarity">
    <text evidence="2">Belongs to the hyi family.</text>
</comment>
<keyword evidence="1 2" id="KW-0413">Isomerase</keyword>
<dbReference type="GO" id="GO:0008903">
    <property type="term" value="F:hydroxypyruvate isomerase activity"/>
    <property type="evidence" value="ECO:0007669"/>
    <property type="project" value="TreeGrafter"/>
</dbReference>
<dbReference type="AlphaFoldDB" id="A0A178MYC6"/>
<dbReference type="Proteomes" id="UP000078543">
    <property type="component" value="Unassembled WGS sequence"/>
</dbReference>
<dbReference type="PIRSF" id="PIRSF006241">
    <property type="entry name" value="HyI"/>
    <property type="match status" value="1"/>
</dbReference>
<dbReference type="InterPro" id="IPR036237">
    <property type="entry name" value="Xyl_isomerase-like_sf"/>
</dbReference>
<dbReference type="InterPro" id="IPR050417">
    <property type="entry name" value="Sugar_Epim/Isomerase"/>
</dbReference>
<protein>
    <submittedName>
        <fullName evidence="5">Hydroxypyruvate isomerase</fullName>
    </submittedName>
</protein>
<dbReference type="EMBL" id="LWQU01000043">
    <property type="protein sequence ID" value="OAN63245.1"/>
    <property type="molecule type" value="Genomic_DNA"/>
</dbReference>
<feature type="active site" description="Proton donor/acceptor" evidence="3">
    <location>
        <position position="239"/>
    </location>
</feature>
<comment type="caution">
    <text evidence="5">The sequence shown here is derived from an EMBL/GenBank/DDBJ whole genome shotgun (WGS) entry which is preliminary data.</text>
</comment>
<dbReference type="OrthoDB" id="9786584at2"/>
<evidence type="ECO:0000313" key="6">
    <source>
        <dbReference type="Proteomes" id="UP000078543"/>
    </source>
</evidence>
<dbReference type="STRING" id="1437059.A6A05_06770"/>
<dbReference type="GO" id="GO:0046487">
    <property type="term" value="P:glyoxylate metabolic process"/>
    <property type="evidence" value="ECO:0007669"/>
    <property type="project" value="TreeGrafter"/>
</dbReference>
<feature type="active site" description="Proton donor/acceptor" evidence="3">
    <location>
        <position position="142"/>
    </location>
</feature>
<dbReference type="PANTHER" id="PTHR43489:SF13">
    <property type="entry name" value="HYDROXYPYRUVATE ISOMERASE"/>
    <property type="match status" value="1"/>
</dbReference>
<keyword evidence="5" id="KW-0670">Pyruvate</keyword>
<dbReference type="Gene3D" id="3.20.20.150">
    <property type="entry name" value="Divalent-metal-dependent TIM barrel enzymes"/>
    <property type="match status" value="1"/>
</dbReference>
<reference evidence="5 6" key="1">
    <citation type="submission" date="2016-04" db="EMBL/GenBank/DDBJ databases">
        <title>Draft genome sequence of freshwater magnetotactic bacteria Magnetospirillum marisnigri SP-1 and Magnetospirillum moscoviense BB-1.</title>
        <authorList>
            <person name="Koziaeva V."/>
            <person name="Dziuba M.V."/>
            <person name="Ivanov T.M."/>
            <person name="Kuznetsov B."/>
            <person name="Grouzdev D.S."/>
        </authorList>
    </citation>
    <scope>NUCLEOTIDE SEQUENCE [LARGE SCALE GENOMIC DNA]</scope>
    <source>
        <strain evidence="5 6">BB-1</strain>
    </source>
</reference>
<sequence>MPRLAANLSLLFTEEAFLDRFALAAQAGFKAVEVRFPYDVPAAAIRERLDATGLQMVLFNLPAGDWDKSERGLACLPGREDEFRQGVTQALDLAELWGVKQLNCLLGIAPPTGHRSVRETLVANLSHAAEAASHRGITILVEPLNSHENPGYYLSRTRQAIEILDDVGLGNLKLLYDVYHQQLSEGDLARTLEKYLARIGHIQIACPPLRSQPGTGEVDIAWLLGHLDRLGYDGWVGCEYTPQGTTIESLGWAKAWLA</sequence>
<name>A0A178MYC6_9PROT</name>
<dbReference type="PANTHER" id="PTHR43489">
    <property type="entry name" value="ISOMERASE"/>
    <property type="match status" value="1"/>
</dbReference>
<organism evidence="5 6">
    <name type="scientific">Magnetospirillum moscoviense</name>
    <dbReference type="NCBI Taxonomy" id="1437059"/>
    <lineage>
        <taxon>Bacteria</taxon>
        <taxon>Pseudomonadati</taxon>
        <taxon>Pseudomonadota</taxon>
        <taxon>Alphaproteobacteria</taxon>
        <taxon>Rhodospirillales</taxon>
        <taxon>Rhodospirillaceae</taxon>
        <taxon>Magnetospirillum</taxon>
    </lineage>
</organism>
<gene>
    <name evidence="5" type="ORF">A6A05_06770</name>
</gene>
<dbReference type="FunFam" id="3.20.20.150:FF:000007">
    <property type="entry name" value="Hydroxypyruvate isomerase"/>
    <property type="match status" value="1"/>
</dbReference>